<dbReference type="EMBL" id="MHSL01000035">
    <property type="protein sequence ID" value="OHA42958.1"/>
    <property type="molecule type" value="Genomic_DNA"/>
</dbReference>
<comment type="caution">
    <text evidence="1">The sequence shown here is derived from an EMBL/GenBank/DDBJ whole genome shotgun (WGS) entry which is preliminary data.</text>
</comment>
<evidence type="ECO:0000313" key="1">
    <source>
        <dbReference type="EMBL" id="OHA42958.1"/>
    </source>
</evidence>
<dbReference type="AlphaFoldDB" id="A0A1G2P3N8"/>
<evidence type="ECO:0000313" key="2">
    <source>
        <dbReference type="Proteomes" id="UP000176355"/>
    </source>
</evidence>
<protein>
    <recommendedName>
        <fullName evidence="3">30S ribosomal protein S21</fullName>
    </recommendedName>
</protein>
<reference evidence="1 2" key="1">
    <citation type="journal article" date="2016" name="Nat. Commun.">
        <title>Thousands of microbial genomes shed light on interconnected biogeochemical processes in an aquifer system.</title>
        <authorList>
            <person name="Anantharaman K."/>
            <person name="Brown C.T."/>
            <person name="Hug L.A."/>
            <person name="Sharon I."/>
            <person name="Castelle C.J."/>
            <person name="Probst A.J."/>
            <person name="Thomas B.C."/>
            <person name="Singh A."/>
            <person name="Wilkins M.J."/>
            <person name="Karaoz U."/>
            <person name="Brodie E.L."/>
            <person name="Williams K.H."/>
            <person name="Hubbard S.S."/>
            <person name="Banfield J.F."/>
        </authorList>
    </citation>
    <scope>NUCLEOTIDE SEQUENCE [LARGE SCALE GENOMIC DNA]</scope>
</reference>
<proteinExistence type="predicted"/>
<dbReference type="STRING" id="1802333.A3G03_01920"/>
<sequence length="84" mass="9865">MVINVEVARNGAENSLSLIRRFTKAVRETNVLKHVRAVRYQTRRQSKCSRKKIALKRIVGRLEFERLFKLGKVVEKSKKHGFKK</sequence>
<accession>A0A1G2P3N8</accession>
<organism evidence="1 2">
    <name type="scientific">Candidatus Taylorbacteria bacterium RIFCSPLOWO2_12_FULL_44_15c</name>
    <dbReference type="NCBI Taxonomy" id="1802333"/>
    <lineage>
        <taxon>Bacteria</taxon>
        <taxon>Candidatus Tayloriibacteriota</taxon>
    </lineage>
</organism>
<dbReference type="Proteomes" id="UP000176355">
    <property type="component" value="Unassembled WGS sequence"/>
</dbReference>
<name>A0A1G2P3N8_9BACT</name>
<gene>
    <name evidence="1" type="ORF">A3G03_01920</name>
</gene>
<evidence type="ECO:0008006" key="3">
    <source>
        <dbReference type="Google" id="ProtNLM"/>
    </source>
</evidence>